<dbReference type="PROSITE" id="PS50005">
    <property type="entry name" value="TPR"/>
    <property type="match status" value="1"/>
</dbReference>
<dbReference type="Gene3D" id="1.25.40.10">
    <property type="entry name" value="Tetratricopeptide repeat domain"/>
    <property type="match status" value="2"/>
</dbReference>
<feature type="repeat" description="TPR" evidence="1">
    <location>
        <begin position="209"/>
        <end position="242"/>
    </location>
</feature>
<name>A0A814TFE0_9BILA</name>
<gene>
    <name evidence="2" type="ORF">JXQ802_LOCUS22244</name>
</gene>
<dbReference type="SUPFAM" id="SSF48452">
    <property type="entry name" value="TPR-like"/>
    <property type="match status" value="2"/>
</dbReference>
<evidence type="ECO:0000313" key="2">
    <source>
        <dbReference type="EMBL" id="CAF1160680.1"/>
    </source>
</evidence>
<dbReference type="InterPro" id="IPR019734">
    <property type="entry name" value="TPR_rpt"/>
</dbReference>
<proteinExistence type="predicted"/>
<keyword evidence="1" id="KW-0802">TPR repeat</keyword>
<accession>A0A814TFE0</accession>
<organism evidence="2 3">
    <name type="scientific">Rotaria sordida</name>
    <dbReference type="NCBI Taxonomy" id="392033"/>
    <lineage>
        <taxon>Eukaryota</taxon>
        <taxon>Metazoa</taxon>
        <taxon>Spiralia</taxon>
        <taxon>Gnathifera</taxon>
        <taxon>Rotifera</taxon>
        <taxon>Eurotatoria</taxon>
        <taxon>Bdelloidea</taxon>
        <taxon>Philodinida</taxon>
        <taxon>Philodinidae</taxon>
        <taxon>Rotaria</taxon>
    </lineage>
</organism>
<keyword evidence="3" id="KW-1185">Reference proteome</keyword>
<evidence type="ECO:0000256" key="1">
    <source>
        <dbReference type="PROSITE-ProRule" id="PRU00339"/>
    </source>
</evidence>
<dbReference type="Proteomes" id="UP000663870">
    <property type="component" value="Unassembled WGS sequence"/>
</dbReference>
<evidence type="ECO:0008006" key="4">
    <source>
        <dbReference type="Google" id="ProtNLM"/>
    </source>
</evidence>
<comment type="caution">
    <text evidence="2">The sequence shown here is derived from an EMBL/GenBank/DDBJ whole genome shotgun (WGS) entry which is preliminary data.</text>
</comment>
<reference evidence="2" key="1">
    <citation type="submission" date="2021-02" db="EMBL/GenBank/DDBJ databases">
        <authorList>
            <person name="Nowell W R."/>
        </authorList>
    </citation>
    <scope>NUCLEOTIDE SEQUENCE</scope>
</reference>
<dbReference type="InterPro" id="IPR011990">
    <property type="entry name" value="TPR-like_helical_dom_sf"/>
</dbReference>
<dbReference type="SMART" id="SM00028">
    <property type="entry name" value="TPR"/>
    <property type="match status" value="2"/>
</dbReference>
<sequence>MHAIIGNYHFFENASSEDADRYYWKAFNVYDTIFLLQAPPLVLTQARLLIVGVLFHIALTYYQQFSTTAKAQECFQRIVTYSIEHCPFDSFTLSHRYLGEINYSHYEQYEQAVEHFQVSATFYESHSSDDYWELALCNKWLAMVHFKLRLYQLSIDYGLKAIDLLQKPRSSQSTNKFVGNEFAFLKRVTCVQQKNQIAYNEHNNEQALSEMYRLIGDAYEQIHDLDLSLAAYEYALEINQDFSPIYQLETVITESRLGILFNNVKEMEEASTYQKKSIESPETSLYDR</sequence>
<dbReference type="AlphaFoldDB" id="A0A814TFE0"/>
<evidence type="ECO:0000313" key="3">
    <source>
        <dbReference type="Proteomes" id="UP000663870"/>
    </source>
</evidence>
<protein>
    <recommendedName>
        <fullName evidence="4">Tetratricopeptide repeat protein</fullName>
    </recommendedName>
</protein>
<dbReference type="EMBL" id="CAJNOL010000671">
    <property type="protein sequence ID" value="CAF1160680.1"/>
    <property type="molecule type" value="Genomic_DNA"/>
</dbReference>